<dbReference type="NCBIfam" id="TIGR02283">
    <property type="entry name" value="MltB_2"/>
    <property type="match status" value="1"/>
</dbReference>
<dbReference type="InterPro" id="IPR036366">
    <property type="entry name" value="PGBDSf"/>
</dbReference>
<dbReference type="EMBL" id="LT629787">
    <property type="protein sequence ID" value="SDU18206.1"/>
    <property type="molecule type" value="Genomic_DNA"/>
</dbReference>
<keyword evidence="5" id="KW-1185">Reference proteome</keyword>
<dbReference type="RefSeq" id="WP_092386940.1">
    <property type="nucleotide sequence ID" value="NZ_LT629787.1"/>
</dbReference>
<name>A0A1H2GEP6_9GAMM</name>
<feature type="domain" description="Peptidoglycan binding-like" evidence="2">
    <location>
        <begin position="368"/>
        <end position="423"/>
    </location>
</feature>
<dbReference type="Gene3D" id="1.10.530.10">
    <property type="match status" value="1"/>
</dbReference>
<protein>
    <submittedName>
        <fullName evidence="4">Membrane-bound lytic murein transglycosylase B</fullName>
    </submittedName>
</protein>
<dbReference type="InterPro" id="IPR023346">
    <property type="entry name" value="Lysozyme-like_dom_sf"/>
</dbReference>
<dbReference type="Pfam" id="PF13406">
    <property type="entry name" value="SLT_2"/>
    <property type="match status" value="1"/>
</dbReference>
<dbReference type="PANTHER" id="PTHR30163">
    <property type="entry name" value="MEMBRANE-BOUND LYTIC MUREIN TRANSGLYCOSYLASE B"/>
    <property type="match status" value="1"/>
</dbReference>
<accession>A0A1H2GEP6</accession>
<keyword evidence="1" id="KW-0732">Signal</keyword>
<dbReference type="InterPro" id="IPR036365">
    <property type="entry name" value="PGBD-like_sf"/>
</dbReference>
<dbReference type="InterPro" id="IPR043426">
    <property type="entry name" value="MltB-like"/>
</dbReference>
<evidence type="ECO:0000259" key="3">
    <source>
        <dbReference type="Pfam" id="PF13406"/>
    </source>
</evidence>
<organism evidence="4 5">
    <name type="scientific">Halopseudomonas salegens</name>
    <dbReference type="NCBI Taxonomy" id="1434072"/>
    <lineage>
        <taxon>Bacteria</taxon>
        <taxon>Pseudomonadati</taxon>
        <taxon>Pseudomonadota</taxon>
        <taxon>Gammaproteobacteria</taxon>
        <taxon>Pseudomonadales</taxon>
        <taxon>Pseudomonadaceae</taxon>
        <taxon>Halopseudomonas</taxon>
    </lineage>
</organism>
<dbReference type="Gene3D" id="1.10.8.350">
    <property type="entry name" value="Bacterial muramidase"/>
    <property type="match status" value="1"/>
</dbReference>
<feature type="signal peptide" evidence="1">
    <location>
        <begin position="1"/>
        <end position="37"/>
    </location>
</feature>
<reference evidence="5" key="1">
    <citation type="submission" date="2016-10" db="EMBL/GenBank/DDBJ databases">
        <authorList>
            <person name="Varghese N."/>
            <person name="Submissions S."/>
        </authorList>
    </citation>
    <scope>NUCLEOTIDE SEQUENCE [LARGE SCALE GENOMIC DNA]</scope>
    <source>
        <strain evidence="5">CECT 8338</strain>
    </source>
</reference>
<feature type="domain" description="Transglycosylase SLT" evidence="3">
    <location>
        <begin position="56"/>
        <end position="347"/>
    </location>
</feature>
<dbReference type="Gene3D" id="1.10.101.10">
    <property type="entry name" value="PGBD-like superfamily/PGBD"/>
    <property type="match status" value="1"/>
</dbReference>
<evidence type="ECO:0000259" key="2">
    <source>
        <dbReference type="Pfam" id="PF01471"/>
    </source>
</evidence>
<dbReference type="CDD" id="cd13399">
    <property type="entry name" value="Slt35-like"/>
    <property type="match status" value="1"/>
</dbReference>
<feature type="chain" id="PRO_5009274777" evidence="1">
    <location>
        <begin position="38"/>
        <end position="426"/>
    </location>
</feature>
<dbReference type="Proteomes" id="UP000243924">
    <property type="component" value="Chromosome I"/>
</dbReference>
<dbReference type="STRING" id="1434072.SAMN05216210_2259"/>
<evidence type="ECO:0000256" key="1">
    <source>
        <dbReference type="SAM" id="SignalP"/>
    </source>
</evidence>
<dbReference type="PANTHER" id="PTHR30163:SF8">
    <property type="entry name" value="LYTIC MUREIN TRANSGLYCOSYLASE"/>
    <property type="match status" value="1"/>
</dbReference>
<dbReference type="InterPro" id="IPR011970">
    <property type="entry name" value="MltB_2"/>
</dbReference>
<dbReference type="PROSITE" id="PS51257">
    <property type="entry name" value="PROKAR_LIPOPROTEIN"/>
    <property type="match status" value="1"/>
</dbReference>
<dbReference type="SUPFAM" id="SSF53955">
    <property type="entry name" value="Lysozyme-like"/>
    <property type="match status" value="1"/>
</dbReference>
<dbReference type="SUPFAM" id="SSF47090">
    <property type="entry name" value="PGBD-like"/>
    <property type="match status" value="1"/>
</dbReference>
<dbReference type="GO" id="GO:0009253">
    <property type="term" value="P:peptidoglycan catabolic process"/>
    <property type="evidence" value="ECO:0007669"/>
    <property type="project" value="TreeGrafter"/>
</dbReference>
<sequence>MRLLPAHAPFTMPSRLPTTLLLGCALALTACASSALTAELNHSPEASSAVEQTVDFEQWLAGFRQRALTQGVDQDIIQQATRELSPDPAVIRADQHQPEFSRPVWEYLEGALSTIRINNGQLLLQEHADLLTAIEQRYGVDRHILVAIWGLESNFGGNMGNRKVVRSLATLAHQGRRPEFAETQLLAALTILQRGDISVDAMVGSWAGAMGQTQFIPTTYNSHAVDFDGNGKRDIWSSKADALASAANYLQASNWQSGQPWGFETRLPEDFDYAKADLNQRRSLAEWREAGLYLPERYNSLEADSTAAILLPAGHRGPAFLVFDNFHSILRYNSSTSYALAIGLLSERLQGRGEIQASWPTQDQPLSREQRHELQQILTDYGFEPGEVDGILGANTRAAIRRFQQEHQLPADGYANLKLLQLLRKL</sequence>
<evidence type="ECO:0000313" key="4">
    <source>
        <dbReference type="EMBL" id="SDU18206.1"/>
    </source>
</evidence>
<evidence type="ECO:0000313" key="5">
    <source>
        <dbReference type="Proteomes" id="UP000243924"/>
    </source>
</evidence>
<dbReference type="AlphaFoldDB" id="A0A1H2GEP6"/>
<gene>
    <name evidence="4" type="ORF">SAMN05216210_2259</name>
</gene>
<dbReference type="InterPro" id="IPR031304">
    <property type="entry name" value="SLT_2"/>
</dbReference>
<dbReference type="OrthoDB" id="9772911at2"/>
<proteinExistence type="predicted"/>
<dbReference type="GO" id="GO:0008933">
    <property type="term" value="F:peptidoglycan lytic transglycosylase activity"/>
    <property type="evidence" value="ECO:0007669"/>
    <property type="project" value="TreeGrafter"/>
</dbReference>
<dbReference type="Pfam" id="PF01471">
    <property type="entry name" value="PG_binding_1"/>
    <property type="match status" value="1"/>
</dbReference>
<dbReference type="InterPro" id="IPR002477">
    <property type="entry name" value="Peptidoglycan-bd-like"/>
</dbReference>